<keyword evidence="1" id="KW-0732">Signal</keyword>
<gene>
    <name evidence="2" type="ORF">MNOR_LOCUS31865</name>
</gene>
<reference evidence="2 3" key="1">
    <citation type="submission" date="2024-05" db="EMBL/GenBank/DDBJ databases">
        <authorList>
            <person name="Wallberg A."/>
        </authorList>
    </citation>
    <scope>NUCLEOTIDE SEQUENCE [LARGE SCALE GENOMIC DNA]</scope>
</reference>
<dbReference type="InterPro" id="IPR024446">
    <property type="entry name" value="PXPV"/>
</dbReference>
<protein>
    <submittedName>
        <fullName evidence="2">Uncharacterized protein</fullName>
    </submittedName>
</protein>
<keyword evidence="3" id="KW-1185">Reference proteome</keyword>
<evidence type="ECO:0000313" key="3">
    <source>
        <dbReference type="Proteomes" id="UP001497623"/>
    </source>
</evidence>
<dbReference type="EMBL" id="CAXKWB010042008">
    <property type="protein sequence ID" value="CAL4157348.1"/>
    <property type="molecule type" value="Genomic_DNA"/>
</dbReference>
<accession>A0AAV2S106</accession>
<dbReference type="AlphaFoldDB" id="A0AAV2S106"/>
<dbReference type="Proteomes" id="UP001497623">
    <property type="component" value="Unassembled WGS sequence"/>
</dbReference>
<proteinExistence type="predicted"/>
<evidence type="ECO:0000256" key="1">
    <source>
        <dbReference type="SAM" id="SignalP"/>
    </source>
</evidence>
<organism evidence="2 3">
    <name type="scientific">Meganyctiphanes norvegica</name>
    <name type="common">Northern krill</name>
    <name type="synonym">Thysanopoda norvegica</name>
    <dbReference type="NCBI Taxonomy" id="48144"/>
    <lineage>
        <taxon>Eukaryota</taxon>
        <taxon>Metazoa</taxon>
        <taxon>Ecdysozoa</taxon>
        <taxon>Arthropoda</taxon>
        <taxon>Crustacea</taxon>
        <taxon>Multicrustacea</taxon>
        <taxon>Malacostraca</taxon>
        <taxon>Eumalacostraca</taxon>
        <taxon>Eucarida</taxon>
        <taxon>Euphausiacea</taxon>
        <taxon>Euphausiidae</taxon>
        <taxon>Meganyctiphanes</taxon>
    </lineage>
</organism>
<comment type="caution">
    <text evidence="2">The sequence shown here is derived from an EMBL/GenBank/DDBJ whole genome shotgun (WGS) entry which is preliminary data.</text>
</comment>
<sequence length="97" mass="10966">MKITGLFVTLLVVLAALFTGSNGDPEPHFKKFKKAAKYSRPVYYRPAPVYHRPAPVYHKPAPVYHKPAPVYHKPAPVYHKPAPVYHRPVYGGHGHGW</sequence>
<dbReference type="Pfam" id="PF12778">
    <property type="entry name" value="PXPV"/>
    <property type="match status" value="2"/>
</dbReference>
<feature type="signal peptide" evidence="1">
    <location>
        <begin position="1"/>
        <end position="23"/>
    </location>
</feature>
<name>A0AAV2S106_MEGNR</name>
<evidence type="ECO:0000313" key="2">
    <source>
        <dbReference type="EMBL" id="CAL4157348.1"/>
    </source>
</evidence>
<feature type="chain" id="PRO_5043562086" evidence="1">
    <location>
        <begin position="24"/>
        <end position="97"/>
    </location>
</feature>